<dbReference type="RefSeq" id="WP_108904108.1">
    <property type="nucleotide sequence ID" value="NZ_CP029187.1"/>
</dbReference>
<reference evidence="2 3" key="1">
    <citation type="submission" date="2018-05" db="EMBL/GenBank/DDBJ databases">
        <title>Genome sequencing of Flavobacterium sp. HYN0049.</title>
        <authorList>
            <person name="Yi H."/>
            <person name="Baek C."/>
        </authorList>
    </citation>
    <scope>NUCLEOTIDE SEQUENCE [LARGE SCALE GENOMIC DNA]</scope>
    <source>
        <strain evidence="2 3">HYN0049</strain>
    </source>
</reference>
<sequence length="196" mass="22651">MKFNFDNDIILENDILILRPLSLADTGNLLQAALSDSLLLQYSPKQVYNESLLTEYIQSAIDLRTNRQRYSFSIFSKRDNRYIGSTAFLNISNTDDRLEIGATWIDKTYQGTGLNSHCKYLLLEYAFEVIHANKVEFRTDARNIPSRKAIEKIGGKFEGILREHLLMPDGFRRNSCCYGIVRSEWESVKLQLKELL</sequence>
<dbReference type="KEGG" id="fpal:HYN49_10690"/>
<dbReference type="GO" id="GO:0016747">
    <property type="term" value="F:acyltransferase activity, transferring groups other than amino-acyl groups"/>
    <property type="evidence" value="ECO:0007669"/>
    <property type="project" value="InterPro"/>
</dbReference>
<name>A0A2S1SIV4_9FLAO</name>
<dbReference type="InterPro" id="IPR016181">
    <property type="entry name" value="Acyl_CoA_acyltransferase"/>
</dbReference>
<keyword evidence="3" id="KW-1185">Reference proteome</keyword>
<dbReference type="Pfam" id="PF13302">
    <property type="entry name" value="Acetyltransf_3"/>
    <property type="match status" value="1"/>
</dbReference>
<dbReference type="AlphaFoldDB" id="A0A2S1SIV4"/>
<feature type="domain" description="N-acetyltransferase" evidence="1">
    <location>
        <begin position="16"/>
        <end position="174"/>
    </location>
</feature>
<dbReference type="InterPro" id="IPR000182">
    <property type="entry name" value="GNAT_dom"/>
</dbReference>
<evidence type="ECO:0000259" key="1">
    <source>
        <dbReference type="PROSITE" id="PS51186"/>
    </source>
</evidence>
<gene>
    <name evidence="2" type="ORF">HYN49_10690</name>
</gene>
<dbReference type="Gene3D" id="3.40.630.30">
    <property type="match status" value="1"/>
</dbReference>
<dbReference type="Proteomes" id="UP000244937">
    <property type="component" value="Chromosome"/>
</dbReference>
<accession>A0A2S1SIV4</accession>
<keyword evidence="2" id="KW-0808">Transferase</keyword>
<organism evidence="2 3">
    <name type="scientific">Flavobacterium pallidum</name>
    <dbReference type="NCBI Taxonomy" id="2172098"/>
    <lineage>
        <taxon>Bacteria</taxon>
        <taxon>Pseudomonadati</taxon>
        <taxon>Bacteroidota</taxon>
        <taxon>Flavobacteriia</taxon>
        <taxon>Flavobacteriales</taxon>
        <taxon>Flavobacteriaceae</taxon>
        <taxon>Flavobacterium</taxon>
    </lineage>
</organism>
<dbReference type="PROSITE" id="PS51186">
    <property type="entry name" value="GNAT"/>
    <property type="match status" value="1"/>
</dbReference>
<dbReference type="PANTHER" id="PTHR43610">
    <property type="entry name" value="BLL6696 PROTEIN"/>
    <property type="match status" value="1"/>
</dbReference>
<evidence type="ECO:0000313" key="2">
    <source>
        <dbReference type="EMBL" id="AWI26330.1"/>
    </source>
</evidence>
<dbReference type="EMBL" id="CP029187">
    <property type="protein sequence ID" value="AWI26330.1"/>
    <property type="molecule type" value="Genomic_DNA"/>
</dbReference>
<dbReference type="PANTHER" id="PTHR43610:SF1">
    <property type="entry name" value="N-ACETYLTRANSFERASE DOMAIN-CONTAINING PROTEIN"/>
    <property type="match status" value="1"/>
</dbReference>
<evidence type="ECO:0000313" key="3">
    <source>
        <dbReference type="Proteomes" id="UP000244937"/>
    </source>
</evidence>
<protein>
    <submittedName>
        <fullName evidence="2">N-acetyltransferase</fullName>
    </submittedName>
</protein>
<proteinExistence type="predicted"/>
<dbReference type="OrthoDB" id="9795199at2"/>
<dbReference type="SUPFAM" id="SSF55729">
    <property type="entry name" value="Acyl-CoA N-acyltransferases (Nat)"/>
    <property type="match status" value="1"/>
</dbReference>